<dbReference type="Proteomes" id="UP000670527">
    <property type="component" value="Unassembled WGS sequence"/>
</dbReference>
<evidence type="ECO:0000313" key="2">
    <source>
        <dbReference type="EMBL" id="MBO3273108.1"/>
    </source>
</evidence>
<dbReference type="EMBL" id="JAGETX010000024">
    <property type="protein sequence ID" value="MBO3273108.1"/>
    <property type="molecule type" value="Genomic_DNA"/>
</dbReference>
<gene>
    <name evidence="2" type="ORF">J4D97_20830</name>
</gene>
<reference evidence="2 3" key="1">
    <citation type="submission" date="2021-03" db="EMBL/GenBank/DDBJ databases">
        <authorList>
            <person name="Kim M.K."/>
        </authorList>
    </citation>
    <scope>NUCLEOTIDE SEQUENCE [LARGE SCALE GENOMIC DNA]</scope>
    <source>
        <strain evidence="2 3">BT507</strain>
    </source>
</reference>
<dbReference type="Pfam" id="PF12961">
    <property type="entry name" value="DUF3850"/>
    <property type="match status" value="1"/>
</dbReference>
<protein>
    <submittedName>
        <fullName evidence="2">DUF3850 domain-containing protein</fullName>
    </submittedName>
</protein>
<dbReference type="SUPFAM" id="SSF88697">
    <property type="entry name" value="PUA domain-like"/>
    <property type="match status" value="1"/>
</dbReference>
<dbReference type="Gene3D" id="2.30.130.30">
    <property type="entry name" value="Hypothetical protein"/>
    <property type="match status" value="1"/>
</dbReference>
<name>A0ABS3THJ1_9BACT</name>
<dbReference type="InterPro" id="IPR015947">
    <property type="entry name" value="PUA-like_sf"/>
</dbReference>
<dbReference type="RefSeq" id="WP_208309255.1">
    <property type="nucleotide sequence ID" value="NZ_JAGETX010000024.1"/>
</dbReference>
<accession>A0ABS3THJ1</accession>
<dbReference type="InterPro" id="IPR039440">
    <property type="entry name" value="DUF3850"/>
</dbReference>
<comment type="caution">
    <text evidence="2">The sequence shown here is derived from an EMBL/GenBank/DDBJ whole genome shotgun (WGS) entry which is preliminary data.</text>
</comment>
<proteinExistence type="predicted"/>
<keyword evidence="3" id="KW-1185">Reference proteome</keyword>
<organism evidence="2 3">
    <name type="scientific">Hymenobacter defluvii</name>
    <dbReference type="NCBI Taxonomy" id="2054411"/>
    <lineage>
        <taxon>Bacteria</taxon>
        <taxon>Pseudomonadati</taxon>
        <taxon>Bacteroidota</taxon>
        <taxon>Cytophagia</taxon>
        <taxon>Cytophagales</taxon>
        <taxon>Hymenobacteraceae</taxon>
        <taxon>Hymenobacter</taxon>
    </lineage>
</organism>
<sequence length="285" mass="32009">METTEPILLSLSHGRGIAPLPDHFKYHGQRGTAVHFLKTWQRFFREIHGGLKPFELRYDDRRYQVGDMLVLRAYSPSSGYYWAEELLAEVTYVLRHYPGIAEGWVILGLSVLKYQRGPVCIDSQAFGYQRPGIEAGKQFPAELAEALSTVKAHESKNRQAAVEQGFHARYYGYSFDASPYSDAGGYGRGGQVTQANGWRAGWRAAEAVLGKPIVPAYAPAVYGRPMYKPGDHLSWQYAGERLPGNGIVASVEQERAGGDWIYLVTNHHDEPQHVRQQFVTGLFVF</sequence>
<feature type="domain" description="DUF3850" evidence="1">
    <location>
        <begin position="34"/>
        <end position="109"/>
    </location>
</feature>
<evidence type="ECO:0000259" key="1">
    <source>
        <dbReference type="Pfam" id="PF12961"/>
    </source>
</evidence>
<evidence type="ECO:0000313" key="3">
    <source>
        <dbReference type="Proteomes" id="UP000670527"/>
    </source>
</evidence>